<evidence type="ECO:0000259" key="6">
    <source>
        <dbReference type="PROSITE" id="PS51900"/>
    </source>
</evidence>
<evidence type="ECO:0000259" key="5">
    <source>
        <dbReference type="PROSITE" id="PS51898"/>
    </source>
</evidence>
<keyword evidence="3" id="KW-0233">DNA recombination</keyword>
<dbReference type="AlphaFoldDB" id="M0BNS5"/>
<keyword evidence="8" id="KW-1185">Reference proteome</keyword>
<dbReference type="InterPro" id="IPR010998">
    <property type="entry name" value="Integrase_recombinase_N"/>
</dbReference>
<dbReference type="STRING" id="1227490.C479_03997"/>
<evidence type="ECO:0000256" key="2">
    <source>
        <dbReference type="ARBA" id="ARBA00023125"/>
    </source>
</evidence>
<organism evidence="7 8">
    <name type="scientific">Halovivax asiaticus JCM 14624</name>
    <dbReference type="NCBI Taxonomy" id="1227490"/>
    <lineage>
        <taxon>Archaea</taxon>
        <taxon>Methanobacteriati</taxon>
        <taxon>Methanobacteriota</taxon>
        <taxon>Stenosarchaea group</taxon>
        <taxon>Halobacteria</taxon>
        <taxon>Halobacteriales</taxon>
        <taxon>Natrialbaceae</taxon>
        <taxon>Halovivax</taxon>
    </lineage>
</organism>
<dbReference type="GO" id="GO:0003677">
    <property type="term" value="F:DNA binding"/>
    <property type="evidence" value="ECO:0007669"/>
    <property type="project" value="UniProtKB-UniRule"/>
</dbReference>
<dbReference type="OrthoDB" id="198497at2157"/>
<dbReference type="Proteomes" id="UP000011560">
    <property type="component" value="Unassembled WGS sequence"/>
</dbReference>
<reference evidence="7 8" key="1">
    <citation type="journal article" date="2014" name="PLoS Genet.">
        <title>Phylogenetically driven sequencing of extremely halophilic archaea reveals strategies for static and dynamic osmo-response.</title>
        <authorList>
            <person name="Becker E.A."/>
            <person name="Seitzer P.M."/>
            <person name="Tritt A."/>
            <person name="Larsen D."/>
            <person name="Krusor M."/>
            <person name="Yao A.I."/>
            <person name="Wu D."/>
            <person name="Madern D."/>
            <person name="Eisen J.A."/>
            <person name="Darling A.E."/>
            <person name="Facciotti M.T."/>
        </authorList>
    </citation>
    <scope>NUCLEOTIDE SEQUENCE [LARGE SCALE GENOMIC DNA]</scope>
    <source>
        <strain evidence="7 8">JCM 14624</strain>
    </source>
</reference>
<dbReference type="GO" id="GO:0006310">
    <property type="term" value="P:DNA recombination"/>
    <property type="evidence" value="ECO:0007669"/>
    <property type="project" value="UniProtKB-KW"/>
</dbReference>
<dbReference type="PANTHER" id="PTHR30349:SF41">
    <property type="entry name" value="INTEGRASE_RECOMBINASE PROTEIN MJ0367-RELATED"/>
    <property type="match status" value="1"/>
</dbReference>
<keyword evidence="1" id="KW-0229">DNA integration</keyword>
<dbReference type="EMBL" id="AOIQ01000008">
    <property type="protein sequence ID" value="ELZ12526.1"/>
    <property type="molecule type" value="Genomic_DNA"/>
</dbReference>
<gene>
    <name evidence="7" type="ORF">C479_03997</name>
</gene>
<dbReference type="SUPFAM" id="SSF56349">
    <property type="entry name" value="DNA breaking-rejoining enzymes"/>
    <property type="match status" value="1"/>
</dbReference>
<dbReference type="InterPro" id="IPR050090">
    <property type="entry name" value="Tyrosine_recombinase_XerCD"/>
</dbReference>
<dbReference type="RefSeq" id="WP_007698186.1">
    <property type="nucleotide sequence ID" value="NZ_AOIQ01000008.1"/>
</dbReference>
<feature type="domain" description="Tyr recombinase" evidence="5">
    <location>
        <begin position="141"/>
        <end position="360"/>
    </location>
</feature>
<evidence type="ECO:0000313" key="8">
    <source>
        <dbReference type="Proteomes" id="UP000011560"/>
    </source>
</evidence>
<feature type="domain" description="Core-binding (CB)" evidence="6">
    <location>
        <begin position="34"/>
        <end position="117"/>
    </location>
</feature>
<dbReference type="Pfam" id="PF02899">
    <property type="entry name" value="Phage_int_SAM_1"/>
    <property type="match status" value="1"/>
</dbReference>
<evidence type="ECO:0000313" key="7">
    <source>
        <dbReference type="EMBL" id="ELZ12526.1"/>
    </source>
</evidence>
<accession>M0BNS5</accession>
<evidence type="ECO:0000256" key="3">
    <source>
        <dbReference type="ARBA" id="ARBA00023172"/>
    </source>
</evidence>
<dbReference type="InterPro" id="IPR013762">
    <property type="entry name" value="Integrase-like_cat_sf"/>
</dbReference>
<proteinExistence type="predicted"/>
<dbReference type="Pfam" id="PF00589">
    <property type="entry name" value="Phage_integrase"/>
    <property type="match status" value="1"/>
</dbReference>
<dbReference type="GO" id="GO:0015074">
    <property type="term" value="P:DNA integration"/>
    <property type="evidence" value="ECO:0007669"/>
    <property type="project" value="UniProtKB-KW"/>
</dbReference>
<protein>
    <submittedName>
        <fullName evidence="7">Integrase domain-containing protein SAM domain-containing protein</fullName>
    </submittedName>
</protein>
<dbReference type="InterPro" id="IPR002104">
    <property type="entry name" value="Integrase_catalytic"/>
</dbReference>
<dbReference type="PROSITE" id="PS51898">
    <property type="entry name" value="TYR_RECOMBINASE"/>
    <property type="match status" value="1"/>
</dbReference>
<dbReference type="InterPro" id="IPR004107">
    <property type="entry name" value="Integrase_SAM-like_N"/>
</dbReference>
<keyword evidence="2 4" id="KW-0238">DNA-binding</keyword>
<dbReference type="InterPro" id="IPR044068">
    <property type="entry name" value="CB"/>
</dbReference>
<dbReference type="PANTHER" id="PTHR30349">
    <property type="entry name" value="PHAGE INTEGRASE-RELATED"/>
    <property type="match status" value="1"/>
</dbReference>
<name>M0BNS5_9EURY</name>
<sequence length="366" mass="41525">MARTNDAPALAEDLDAETLVRQLQEATDSTLEPIHPEEALELYLEDKARECRKSTVNSHRSRLGFFIEWCADRELDNLNDISARDLHEYRVWRREGLSVASEKTQMDTLRVFLEWCETIDAVQPGLFKKVKSPVIPDGGNVDDTVIHTDEANEILDHLERYEYATVEHVVWVILAETGMRMGAAHALDVRDYQHDSEQPHLTVRHRPETDTPIKNGQNGERPIAIDPDVCAVLDDYIKHRRPDVTDGHGREPLLASSQGRLSKSTIRTYVYKWSRPCVIGQPCPDDREPDECEAVANLDQASKCPASVTPHPIRRGYITRLLGAGVPIDIVSERCNVSPGVIEEHYDVRSADEKMRQRQDVLRNAL</sequence>
<evidence type="ECO:0000256" key="4">
    <source>
        <dbReference type="PROSITE-ProRule" id="PRU01248"/>
    </source>
</evidence>
<dbReference type="Gene3D" id="1.10.150.130">
    <property type="match status" value="1"/>
</dbReference>
<dbReference type="InterPro" id="IPR011010">
    <property type="entry name" value="DNA_brk_join_enz"/>
</dbReference>
<comment type="caution">
    <text evidence="7">The sequence shown here is derived from an EMBL/GenBank/DDBJ whole genome shotgun (WGS) entry which is preliminary data.</text>
</comment>
<dbReference type="Gene3D" id="1.10.443.10">
    <property type="entry name" value="Intergrase catalytic core"/>
    <property type="match status" value="1"/>
</dbReference>
<evidence type="ECO:0000256" key="1">
    <source>
        <dbReference type="ARBA" id="ARBA00022908"/>
    </source>
</evidence>
<dbReference type="CDD" id="cd00397">
    <property type="entry name" value="DNA_BRE_C"/>
    <property type="match status" value="1"/>
</dbReference>
<dbReference type="PROSITE" id="PS51900">
    <property type="entry name" value="CB"/>
    <property type="match status" value="1"/>
</dbReference>